<reference evidence="18 19" key="1">
    <citation type="submission" date="2018-06" db="EMBL/GenBank/DDBJ databases">
        <title>Genomic Encyclopedia of Type Strains, Phase IV (KMG-IV): sequencing the most valuable type-strain genomes for metagenomic binning, comparative biology and taxonomic classification.</title>
        <authorList>
            <person name="Goeker M."/>
        </authorList>
    </citation>
    <scope>NUCLEOTIDE SEQUENCE [LARGE SCALE GENOMIC DNA]</scope>
    <source>
        <strain evidence="18 19">DSM 26720</strain>
    </source>
</reference>
<comment type="cofactor">
    <cofactor evidence="2">
        <name>Mg(2+)</name>
        <dbReference type="ChEBI" id="CHEBI:18420"/>
    </cofactor>
</comment>
<dbReference type="HAMAP" id="MF_00052_B">
    <property type="entry name" value="RNase_HII_B"/>
    <property type="match status" value="1"/>
</dbReference>
<evidence type="ECO:0000256" key="14">
    <source>
        <dbReference type="HAMAP-Rule" id="MF_00052"/>
    </source>
</evidence>
<evidence type="ECO:0000256" key="13">
    <source>
        <dbReference type="ARBA" id="ARBA00023211"/>
    </source>
</evidence>
<feature type="binding site" evidence="14 15">
    <location>
        <position position="38"/>
    </location>
    <ligand>
        <name>a divalent metal cation</name>
        <dbReference type="ChEBI" id="CHEBI:60240"/>
    </ligand>
</feature>
<dbReference type="InterPro" id="IPR012337">
    <property type="entry name" value="RNaseH-like_sf"/>
</dbReference>
<dbReference type="GO" id="GO:0005737">
    <property type="term" value="C:cytoplasm"/>
    <property type="evidence" value="ECO:0007669"/>
    <property type="project" value="UniProtKB-SubCell"/>
</dbReference>
<evidence type="ECO:0000313" key="19">
    <source>
        <dbReference type="Proteomes" id="UP000249453"/>
    </source>
</evidence>
<evidence type="ECO:0000313" key="18">
    <source>
        <dbReference type="EMBL" id="RAK34219.1"/>
    </source>
</evidence>
<evidence type="ECO:0000256" key="15">
    <source>
        <dbReference type="PROSITE-ProRule" id="PRU01319"/>
    </source>
</evidence>
<dbReference type="AlphaFoldDB" id="A0A364K099"/>
<dbReference type="Pfam" id="PF01351">
    <property type="entry name" value="RNase_HII"/>
    <property type="match status" value="1"/>
</dbReference>
<feature type="binding site" evidence="14 15">
    <location>
        <position position="130"/>
    </location>
    <ligand>
        <name>a divalent metal cation</name>
        <dbReference type="ChEBI" id="CHEBI:60240"/>
    </ligand>
</feature>
<gene>
    <name evidence="14" type="primary">rnhB</name>
    <name evidence="18" type="ORF">C7374_101553</name>
</gene>
<evidence type="ECO:0000256" key="11">
    <source>
        <dbReference type="ARBA" id="ARBA00022759"/>
    </source>
</evidence>
<protein>
    <recommendedName>
        <fullName evidence="7 14">Ribonuclease HII</fullName>
        <shortName evidence="14">RNase HII</shortName>
        <ecNumber evidence="6 14">3.1.26.4</ecNumber>
    </recommendedName>
</protein>
<dbReference type="OrthoDB" id="9803420at2"/>
<name>A0A364K099_9HYPH</name>
<dbReference type="SUPFAM" id="SSF53098">
    <property type="entry name" value="Ribonuclease H-like"/>
    <property type="match status" value="1"/>
</dbReference>
<dbReference type="RefSeq" id="WP_111574055.1">
    <property type="nucleotide sequence ID" value="NZ_JBHEEY010000001.1"/>
</dbReference>
<evidence type="ECO:0000256" key="10">
    <source>
        <dbReference type="ARBA" id="ARBA00022723"/>
    </source>
</evidence>
<dbReference type="PANTHER" id="PTHR10954">
    <property type="entry name" value="RIBONUCLEASE H2 SUBUNIT A"/>
    <property type="match status" value="1"/>
</dbReference>
<evidence type="ECO:0000256" key="1">
    <source>
        <dbReference type="ARBA" id="ARBA00000077"/>
    </source>
</evidence>
<comment type="cofactor">
    <cofactor evidence="14 15">
        <name>Mn(2+)</name>
        <dbReference type="ChEBI" id="CHEBI:29035"/>
    </cofactor>
    <cofactor evidence="14 15">
        <name>Mg(2+)</name>
        <dbReference type="ChEBI" id="CHEBI:18420"/>
    </cofactor>
    <text evidence="14 15">Manganese or magnesium. Binds 1 divalent metal ion per monomer in the absence of substrate. May bind a second metal ion after substrate binding.</text>
</comment>
<dbReference type="NCBIfam" id="NF000595">
    <property type="entry name" value="PRK00015.1-3"/>
    <property type="match status" value="1"/>
</dbReference>
<feature type="binding site" evidence="14 15">
    <location>
        <position position="39"/>
    </location>
    <ligand>
        <name>a divalent metal cation</name>
        <dbReference type="ChEBI" id="CHEBI:60240"/>
    </ligand>
</feature>
<evidence type="ECO:0000256" key="4">
    <source>
        <dbReference type="ARBA" id="ARBA00004496"/>
    </source>
</evidence>
<proteinExistence type="inferred from homology"/>
<keyword evidence="9 14" id="KW-0540">Nuclease</keyword>
<keyword evidence="11 14" id="KW-0255">Endonuclease</keyword>
<dbReference type="GO" id="GO:0004523">
    <property type="term" value="F:RNA-DNA hybrid ribonuclease activity"/>
    <property type="evidence" value="ECO:0007669"/>
    <property type="project" value="UniProtKB-UniRule"/>
</dbReference>
<dbReference type="GO" id="GO:0003723">
    <property type="term" value="F:RNA binding"/>
    <property type="evidence" value="ECO:0007669"/>
    <property type="project" value="UniProtKB-UniRule"/>
</dbReference>
<dbReference type="GO" id="GO:0032299">
    <property type="term" value="C:ribonuclease H2 complex"/>
    <property type="evidence" value="ECO:0007669"/>
    <property type="project" value="TreeGrafter"/>
</dbReference>
<evidence type="ECO:0000256" key="7">
    <source>
        <dbReference type="ARBA" id="ARBA00019179"/>
    </source>
</evidence>
<keyword evidence="10 14" id="KW-0479">Metal-binding</keyword>
<accession>A0A364K099</accession>
<dbReference type="GO" id="GO:0030145">
    <property type="term" value="F:manganese ion binding"/>
    <property type="evidence" value="ECO:0007669"/>
    <property type="project" value="UniProtKB-UniRule"/>
</dbReference>
<evidence type="ECO:0000256" key="9">
    <source>
        <dbReference type="ARBA" id="ARBA00022722"/>
    </source>
</evidence>
<dbReference type="InterPro" id="IPR001352">
    <property type="entry name" value="RNase_HII/HIII"/>
</dbReference>
<dbReference type="PANTHER" id="PTHR10954:SF18">
    <property type="entry name" value="RIBONUCLEASE HII"/>
    <property type="match status" value="1"/>
</dbReference>
<evidence type="ECO:0000256" key="8">
    <source>
        <dbReference type="ARBA" id="ARBA00022490"/>
    </source>
</evidence>
<dbReference type="InterPro" id="IPR022898">
    <property type="entry name" value="RNase_HII"/>
</dbReference>
<dbReference type="InterPro" id="IPR024567">
    <property type="entry name" value="RNase_HII/HIII_dom"/>
</dbReference>
<evidence type="ECO:0000256" key="3">
    <source>
        <dbReference type="ARBA" id="ARBA00004065"/>
    </source>
</evidence>
<evidence type="ECO:0000256" key="6">
    <source>
        <dbReference type="ARBA" id="ARBA00012180"/>
    </source>
</evidence>
<dbReference type="Proteomes" id="UP000249453">
    <property type="component" value="Unassembled WGS sequence"/>
</dbReference>
<evidence type="ECO:0000256" key="12">
    <source>
        <dbReference type="ARBA" id="ARBA00022801"/>
    </source>
</evidence>
<dbReference type="Gene3D" id="3.30.420.10">
    <property type="entry name" value="Ribonuclease H-like superfamily/Ribonuclease H"/>
    <property type="match status" value="1"/>
</dbReference>
<keyword evidence="13 14" id="KW-0464">Manganese</keyword>
<evidence type="ECO:0000256" key="16">
    <source>
        <dbReference type="RuleBase" id="RU003515"/>
    </source>
</evidence>
<sequence>MTQSASDSPLLFDLPVAPDFSEEKKLLASGLRYIAGIDEAGRGPLAGPVVAAAVVLNSDDLPEGLDDSKRLTSARRQTLYEIILAKAVTVSVASVSARSIDRSDIRKAALEAMRRASVGLTLKPCQALIDGRDIPPGLPCPGRALVKGDQRSISIAAASIVAKVTRDRMMIRAGLALPLYGLETHAGYGTVKHRTAIENSGPIPGLHRYSFSPLKERYKA</sequence>
<comment type="catalytic activity">
    <reaction evidence="1 14 15 16">
        <text>Endonucleolytic cleavage to 5'-phosphomonoester.</text>
        <dbReference type="EC" id="3.1.26.4"/>
    </reaction>
</comment>
<evidence type="ECO:0000256" key="2">
    <source>
        <dbReference type="ARBA" id="ARBA00001946"/>
    </source>
</evidence>
<dbReference type="GO" id="GO:0006298">
    <property type="term" value="P:mismatch repair"/>
    <property type="evidence" value="ECO:0007669"/>
    <property type="project" value="TreeGrafter"/>
</dbReference>
<dbReference type="EC" id="3.1.26.4" evidence="6 14"/>
<dbReference type="EMBL" id="QLMK01000001">
    <property type="protein sequence ID" value="RAK34219.1"/>
    <property type="molecule type" value="Genomic_DNA"/>
</dbReference>
<keyword evidence="12 14" id="KW-0378">Hydrolase</keyword>
<dbReference type="GO" id="GO:0043137">
    <property type="term" value="P:DNA replication, removal of RNA primer"/>
    <property type="evidence" value="ECO:0007669"/>
    <property type="project" value="TreeGrafter"/>
</dbReference>
<comment type="function">
    <text evidence="3 14 16">Endonuclease that specifically degrades the RNA of RNA-DNA hybrids.</text>
</comment>
<keyword evidence="8 14" id="KW-0963">Cytoplasm</keyword>
<dbReference type="PROSITE" id="PS51975">
    <property type="entry name" value="RNASE_H_2"/>
    <property type="match status" value="1"/>
</dbReference>
<keyword evidence="19" id="KW-1185">Reference proteome</keyword>
<comment type="subcellular location">
    <subcellularLocation>
        <location evidence="4 14">Cytoplasm</location>
    </subcellularLocation>
</comment>
<feature type="domain" description="RNase H type-2" evidence="17">
    <location>
        <begin position="32"/>
        <end position="220"/>
    </location>
</feature>
<organism evidence="18 19">
    <name type="scientific">Falsochrobactrum ovis</name>
    <dbReference type="NCBI Taxonomy" id="1293442"/>
    <lineage>
        <taxon>Bacteria</taxon>
        <taxon>Pseudomonadati</taxon>
        <taxon>Pseudomonadota</taxon>
        <taxon>Alphaproteobacteria</taxon>
        <taxon>Hyphomicrobiales</taxon>
        <taxon>Brucellaceae</taxon>
        <taxon>Falsochrobactrum</taxon>
    </lineage>
</organism>
<dbReference type="InterPro" id="IPR036397">
    <property type="entry name" value="RNaseH_sf"/>
</dbReference>
<evidence type="ECO:0000259" key="17">
    <source>
        <dbReference type="PROSITE" id="PS51975"/>
    </source>
</evidence>
<evidence type="ECO:0000256" key="5">
    <source>
        <dbReference type="ARBA" id="ARBA00007383"/>
    </source>
</evidence>
<dbReference type="CDD" id="cd07182">
    <property type="entry name" value="RNase_HII_bacteria_HII_like"/>
    <property type="match status" value="1"/>
</dbReference>
<comment type="caution">
    <text evidence="18">The sequence shown here is derived from an EMBL/GenBank/DDBJ whole genome shotgun (WGS) entry which is preliminary data.</text>
</comment>
<comment type="similarity">
    <text evidence="5 14 16">Belongs to the RNase HII family.</text>
</comment>